<comment type="pathway">
    <text evidence="2 8">One-carbon metabolism; tetrahydrofolate interconversion.</text>
</comment>
<dbReference type="Proteomes" id="UP000320244">
    <property type="component" value="Unassembled WGS sequence"/>
</dbReference>
<dbReference type="GO" id="GO:0106312">
    <property type="term" value="F:methylenetetrahydrofolate reductase (NADH) activity"/>
    <property type="evidence" value="ECO:0007669"/>
    <property type="project" value="UniProtKB-EC"/>
</dbReference>
<name>A0A563E352_9MICO</name>
<reference evidence="9 10" key="2">
    <citation type="submission" date="2019-08" db="EMBL/GenBank/DDBJ databases">
        <title>Jejuicoccus antrihumi gen. nov., sp. nov., a new member of the family Dermacoccaceae isolated from a cave.</title>
        <authorList>
            <person name="Schumann P."/>
            <person name="Kim I.S."/>
        </authorList>
    </citation>
    <scope>NUCLEOTIDE SEQUENCE [LARGE SCALE GENOMIC DNA]</scope>
    <source>
        <strain evidence="9 10">C5-26</strain>
    </source>
</reference>
<evidence type="ECO:0000256" key="7">
    <source>
        <dbReference type="ARBA" id="ARBA00048628"/>
    </source>
</evidence>
<dbReference type="InterPro" id="IPR003171">
    <property type="entry name" value="Mehydrof_redctse-like"/>
</dbReference>
<dbReference type="CDD" id="cd00537">
    <property type="entry name" value="MTHFR"/>
    <property type="match status" value="1"/>
</dbReference>
<keyword evidence="6 8" id="KW-0560">Oxidoreductase</keyword>
<dbReference type="InterPro" id="IPR029041">
    <property type="entry name" value="FAD-linked_oxidoreductase-like"/>
</dbReference>
<evidence type="ECO:0000256" key="5">
    <source>
        <dbReference type="ARBA" id="ARBA00022827"/>
    </source>
</evidence>
<gene>
    <name evidence="9" type="ORF">FGL98_07825</name>
</gene>
<dbReference type="UniPathway" id="UPA00193"/>
<dbReference type="PANTHER" id="PTHR45754">
    <property type="entry name" value="METHYLENETETRAHYDROFOLATE REDUCTASE"/>
    <property type="match status" value="1"/>
</dbReference>
<evidence type="ECO:0000256" key="4">
    <source>
        <dbReference type="ARBA" id="ARBA00022630"/>
    </source>
</evidence>
<protein>
    <recommendedName>
        <fullName evidence="8">Methylenetetrahydrofolate reductase</fullName>
    </recommendedName>
</protein>
<dbReference type="PANTHER" id="PTHR45754:SF3">
    <property type="entry name" value="METHYLENETETRAHYDROFOLATE REDUCTASE (NADPH)"/>
    <property type="match status" value="1"/>
</dbReference>
<dbReference type="OrthoDB" id="9812555at2"/>
<evidence type="ECO:0000313" key="9">
    <source>
        <dbReference type="EMBL" id="TWP36958.1"/>
    </source>
</evidence>
<reference evidence="9 10" key="1">
    <citation type="submission" date="2019-05" db="EMBL/GenBank/DDBJ databases">
        <authorList>
            <person name="Lee S.D."/>
        </authorList>
    </citation>
    <scope>NUCLEOTIDE SEQUENCE [LARGE SCALE GENOMIC DNA]</scope>
    <source>
        <strain evidence="9 10">C5-26</strain>
    </source>
</reference>
<keyword evidence="4 8" id="KW-0285">Flavoprotein</keyword>
<dbReference type="RefSeq" id="WP_146316201.1">
    <property type="nucleotide sequence ID" value="NZ_VCQV01000008.1"/>
</dbReference>
<evidence type="ECO:0000256" key="8">
    <source>
        <dbReference type="RuleBase" id="RU003862"/>
    </source>
</evidence>
<evidence type="ECO:0000256" key="1">
    <source>
        <dbReference type="ARBA" id="ARBA00001974"/>
    </source>
</evidence>
<dbReference type="GO" id="GO:0035999">
    <property type="term" value="P:tetrahydrofolate interconversion"/>
    <property type="evidence" value="ECO:0007669"/>
    <property type="project" value="UniProtKB-UniPathway"/>
</dbReference>
<sequence length="306" mass="33124">MTVPRPQAIGPRGRSIPQMLEEDGPSFSFEFFPPKSDRAEALLWESIRRVEQLRPTFVSVTYGAGGSTRDRTVRITGRIERETTLTTMAHLTCVGSSVSELRQVVGAYADAGIRNVLALRGDPAGGLGAPWTPHRDGLDHADQLVSMVRSLGSFTVGVAAFPDTHPESADLAEDADAIVRKADAGAQFAITQMVTDVDAYLRLRDLVAGRGRSIPIIPGLMPVTAYGQLERMTKLNGQPLATDVLDRIGAVKDDPDAVRETGVQICTEHATRLLQEGAPGLHFITMNRSTASQEVFDNLRAVSTRH</sequence>
<proteinExistence type="inferred from homology"/>
<dbReference type="Pfam" id="PF02219">
    <property type="entry name" value="MTHFR"/>
    <property type="match status" value="1"/>
</dbReference>
<dbReference type="GO" id="GO:0009086">
    <property type="term" value="P:methionine biosynthetic process"/>
    <property type="evidence" value="ECO:0007669"/>
    <property type="project" value="TreeGrafter"/>
</dbReference>
<keyword evidence="10" id="KW-1185">Reference proteome</keyword>
<evidence type="ECO:0000313" key="10">
    <source>
        <dbReference type="Proteomes" id="UP000320244"/>
    </source>
</evidence>
<comment type="similarity">
    <text evidence="3 8">Belongs to the methylenetetrahydrofolate reductase family.</text>
</comment>
<dbReference type="GO" id="GO:0005829">
    <property type="term" value="C:cytosol"/>
    <property type="evidence" value="ECO:0007669"/>
    <property type="project" value="TreeGrafter"/>
</dbReference>
<comment type="catalytic activity">
    <reaction evidence="7">
        <text>(6S)-5-methyl-5,6,7,8-tetrahydrofolate + NAD(+) = (6R)-5,10-methylene-5,6,7,8-tetrahydrofolate + NADH + H(+)</text>
        <dbReference type="Rhea" id="RHEA:19821"/>
        <dbReference type="ChEBI" id="CHEBI:15378"/>
        <dbReference type="ChEBI" id="CHEBI:15636"/>
        <dbReference type="ChEBI" id="CHEBI:18608"/>
        <dbReference type="ChEBI" id="CHEBI:57540"/>
        <dbReference type="ChEBI" id="CHEBI:57945"/>
        <dbReference type="EC" id="1.5.1.54"/>
    </reaction>
    <physiologicalReaction direction="right-to-left" evidence="7">
        <dbReference type="Rhea" id="RHEA:19823"/>
    </physiologicalReaction>
</comment>
<evidence type="ECO:0000256" key="3">
    <source>
        <dbReference type="ARBA" id="ARBA00006743"/>
    </source>
</evidence>
<evidence type="ECO:0000256" key="6">
    <source>
        <dbReference type="ARBA" id="ARBA00023002"/>
    </source>
</evidence>
<comment type="cofactor">
    <cofactor evidence="1 8">
        <name>FAD</name>
        <dbReference type="ChEBI" id="CHEBI:57692"/>
    </cofactor>
</comment>
<dbReference type="Gene3D" id="3.20.20.220">
    <property type="match status" value="1"/>
</dbReference>
<accession>A0A563E352</accession>
<dbReference type="AlphaFoldDB" id="A0A563E352"/>
<keyword evidence="5 8" id="KW-0274">FAD</keyword>
<dbReference type="SUPFAM" id="SSF51730">
    <property type="entry name" value="FAD-linked oxidoreductase"/>
    <property type="match status" value="1"/>
</dbReference>
<comment type="caution">
    <text evidence="9">The sequence shown here is derived from an EMBL/GenBank/DDBJ whole genome shotgun (WGS) entry which is preliminary data.</text>
</comment>
<dbReference type="GO" id="GO:0071949">
    <property type="term" value="F:FAD binding"/>
    <property type="evidence" value="ECO:0007669"/>
    <property type="project" value="TreeGrafter"/>
</dbReference>
<evidence type="ECO:0000256" key="2">
    <source>
        <dbReference type="ARBA" id="ARBA00004777"/>
    </source>
</evidence>
<dbReference type="EMBL" id="VCQV01000008">
    <property type="protein sequence ID" value="TWP36958.1"/>
    <property type="molecule type" value="Genomic_DNA"/>
</dbReference>
<organism evidence="9 10">
    <name type="scientific">Leekyejoonella antrihumi</name>
    <dbReference type="NCBI Taxonomy" id="1660198"/>
    <lineage>
        <taxon>Bacteria</taxon>
        <taxon>Bacillati</taxon>
        <taxon>Actinomycetota</taxon>
        <taxon>Actinomycetes</taxon>
        <taxon>Micrococcales</taxon>
        <taxon>Dermacoccaceae</taxon>
        <taxon>Leekyejoonella</taxon>
    </lineage>
</organism>